<keyword evidence="2" id="KW-1185">Reference proteome</keyword>
<sequence length="720" mass="80838">MLNLFRPYINRQTLISLRNLYISITHPIFSLFSPNMNHDPQIQSTDDSSQSDSTLFDPYVPSTPVSYPINVLQDLKLRTYFDSFHFQFNQASVPLSCSGVDVVSLPNRRRMMVCHDMAGGYTDDKWIQGGSNPDAYAIWHWYLMDVFIYFSHNLVTLPPPCWVNAAHKHGVKVLGTFIVEWDAGSLIAEQFLATTEAAQLYAERLSELAVALGFDGWLINMEVELDIGKIPILKEFLSHLTKVMHSSMAGSLVIWYDSVTIEGRLEWQDQLNDKNKPFFDMCDGIFMNYSWMEDYPRSSAAVAGNRKFDVYMGIDVFGRGTYGGGQWTTNVALDVLKKDDVSAAIFAPGWVYETKQPPDFQMAQNRWWNLVEKSWGIMQSYPRVLPFYSNFDRGNGYHFSVDGRLVSDAPWNNLSNQSSQPCLEFFGDAATETIQAFVDFKQASYSGGGNLTFKGVLEDHAYLTRQIFHGELRFGKSAVHFTYSVKSDGSSVIGLSLDFTDTMDTEKKTSVLLASWGDALLTMDRFSSKFGRVIMPHHVKKLETAPEWIIQDCSVTMDGFTLTGIHAFCYKSNPQVGTLKSPSNSSEYYAVLGHIAIKTSTENIAFPPASEWLVKSQNIDRRSDPQGHITVSLKILWELNSGVTSVFSKYNIYFENEAADKSAQGSTYLGVASVEAFYISELMVPAGISSVKFIIQACGFDGACQELADSPFIRLHVEGL</sequence>
<gene>
    <name evidence="1" type="ORF">L6452_12289</name>
</gene>
<proteinExistence type="predicted"/>
<evidence type="ECO:0000313" key="1">
    <source>
        <dbReference type="EMBL" id="KAI3748880.1"/>
    </source>
</evidence>
<reference evidence="1 2" key="2">
    <citation type="journal article" date="2022" name="Mol. Ecol. Resour.">
        <title>The genomes of chicory, endive, great burdock and yacon provide insights into Asteraceae paleo-polyploidization history and plant inulin production.</title>
        <authorList>
            <person name="Fan W."/>
            <person name="Wang S."/>
            <person name="Wang H."/>
            <person name="Wang A."/>
            <person name="Jiang F."/>
            <person name="Liu H."/>
            <person name="Zhao H."/>
            <person name="Xu D."/>
            <person name="Zhang Y."/>
        </authorList>
    </citation>
    <scope>NUCLEOTIDE SEQUENCE [LARGE SCALE GENOMIC DNA]</scope>
    <source>
        <strain evidence="2">cv. Niubang</strain>
    </source>
</reference>
<protein>
    <submittedName>
        <fullName evidence="1">Uncharacterized protein</fullName>
    </submittedName>
</protein>
<evidence type="ECO:0000313" key="2">
    <source>
        <dbReference type="Proteomes" id="UP001055879"/>
    </source>
</evidence>
<dbReference type="EMBL" id="CM042049">
    <property type="protein sequence ID" value="KAI3748880.1"/>
    <property type="molecule type" value="Genomic_DNA"/>
</dbReference>
<organism evidence="1 2">
    <name type="scientific">Arctium lappa</name>
    <name type="common">Greater burdock</name>
    <name type="synonym">Lappa major</name>
    <dbReference type="NCBI Taxonomy" id="4217"/>
    <lineage>
        <taxon>Eukaryota</taxon>
        <taxon>Viridiplantae</taxon>
        <taxon>Streptophyta</taxon>
        <taxon>Embryophyta</taxon>
        <taxon>Tracheophyta</taxon>
        <taxon>Spermatophyta</taxon>
        <taxon>Magnoliopsida</taxon>
        <taxon>eudicotyledons</taxon>
        <taxon>Gunneridae</taxon>
        <taxon>Pentapetalae</taxon>
        <taxon>asterids</taxon>
        <taxon>campanulids</taxon>
        <taxon>Asterales</taxon>
        <taxon>Asteraceae</taxon>
        <taxon>Carduoideae</taxon>
        <taxon>Cardueae</taxon>
        <taxon>Arctiinae</taxon>
        <taxon>Arctium</taxon>
    </lineage>
</organism>
<name>A0ACB9DQX4_ARCLA</name>
<comment type="caution">
    <text evidence="1">The sequence shown here is derived from an EMBL/GenBank/DDBJ whole genome shotgun (WGS) entry which is preliminary data.</text>
</comment>
<accession>A0ACB9DQX4</accession>
<reference evidence="2" key="1">
    <citation type="journal article" date="2022" name="Mol. Ecol. Resour.">
        <title>The genomes of chicory, endive, great burdock and yacon provide insights into Asteraceae palaeo-polyploidization history and plant inulin production.</title>
        <authorList>
            <person name="Fan W."/>
            <person name="Wang S."/>
            <person name="Wang H."/>
            <person name="Wang A."/>
            <person name="Jiang F."/>
            <person name="Liu H."/>
            <person name="Zhao H."/>
            <person name="Xu D."/>
            <person name="Zhang Y."/>
        </authorList>
    </citation>
    <scope>NUCLEOTIDE SEQUENCE [LARGE SCALE GENOMIC DNA]</scope>
    <source>
        <strain evidence="2">cv. Niubang</strain>
    </source>
</reference>
<dbReference type="Proteomes" id="UP001055879">
    <property type="component" value="Linkage Group LG03"/>
</dbReference>